<evidence type="ECO:0000256" key="1">
    <source>
        <dbReference type="ARBA" id="ARBA00022741"/>
    </source>
</evidence>
<evidence type="ECO:0000256" key="3">
    <source>
        <dbReference type="SAM" id="MobiDB-lite"/>
    </source>
</evidence>
<dbReference type="RefSeq" id="WP_386427846.1">
    <property type="nucleotide sequence ID" value="NZ_JBHSBB010000008.1"/>
</dbReference>
<keyword evidence="6" id="KW-1185">Reference proteome</keyword>
<dbReference type="SUPFAM" id="SSF52540">
    <property type="entry name" value="P-loop containing nucleoside triphosphate hydrolases"/>
    <property type="match status" value="1"/>
</dbReference>
<dbReference type="InterPro" id="IPR041664">
    <property type="entry name" value="AAA_16"/>
</dbReference>
<dbReference type="PANTHER" id="PTHR16305:SF35">
    <property type="entry name" value="TRANSCRIPTIONAL ACTIVATOR DOMAIN"/>
    <property type="match status" value="1"/>
</dbReference>
<dbReference type="InterPro" id="IPR036388">
    <property type="entry name" value="WH-like_DNA-bd_sf"/>
</dbReference>
<feature type="domain" description="HTH luxR-type" evidence="4">
    <location>
        <begin position="869"/>
        <end position="934"/>
    </location>
</feature>
<organism evidence="5 6">
    <name type="scientific">Streptomyces polygonati</name>
    <dbReference type="NCBI Taxonomy" id="1617087"/>
    <lineage>
        <taxon>Bacteria</taxon>
        <taxon>Bacillati</taxon>
        <taxon>Actinomycetota</taxon>
        <taxon>Actinomycetes</taxon>
        <taxon>Kitasatosporales</taxon>
        <taxon>Streptomycetaceae</taxon>
        <taxon>Streptomyces</taxon>
    </lineage>
</organism>
<sequence>MEKLLAPADDGVTSGRRAAVPRPLLGRSEEQRLLDDVLDKVRDGLSGVLVLVGEAGIGKTRLLDYAGETGADLRVLRLSGVESEARLGFAALHRLLRPFLPRLDRLPGPQRDALRSAFGLADGPASDRYLVGLATLTLLADVDSPAPLLCLVDDVQWVDGESAHALAFLGRRLFADGVGLVVTGREGEAGLGPFAGLPVRRLTGLADDDARALLAASVAGRLDPAVAGRVVADTGGNPLALIELADELAGRQLAGVAPLPQPLPVSRLLEAHFLRRVLALPEATRSLLLVLSAAPQDDPAVLWRAAALLGLSADAMDPAVEHGVLSRQRHPAFRHPLIRSAVHAGARPAELRRVHGALAAGTDRDTAPDRRAWHLAEAAVGLDEEVAGELEQAAERARNRGGYAAQAIFLARAAELTPDPQDRAKRFLAAAQAHLVIGDAAMARTVLDQAGPVSGTPVTRAAAQRLRAALAWVLGRATTTPSLLIPAAVEVAPWDERLARDMVFEAMVAAMLTREYTVGVTLDELARTVRAMPWNRSLPASVPDLLVAAYTTRIAEGYAPAVPKLRTAVEALRSSDLGQSGLPMALLSYVAAEDLWDDAGCWEVPERISSFSRDQGALHALNVTLYALAASEVWAGRFTSAEAYFGEAAEIGRAIGMPAQGSSHRVELLAWQGREAQTREAAGIAMREWAERFGHAVMASHAHYSLTILELGAGRYREALSWALRGFAADVPGQGNRLLPDLVEAAVRAGDHAAASAALRRVEERAPLSGTPWALGVLARCRALTADDDRAGDLYEEAAEHLGKTRIVTELARTHLLHGEWLRRRRRRSDARVPLRAAYGMFTDMGAVAFAERARLELLATGEHARRRTAVADRDLTPQEGQVAALAAGGATNAEIATRLFVTVSTVEYHLNKVFRKLGITSRRQLASVLRPGPADGI</sequence>
<comment type="caution">
    <text evidence="5">The sequence shown here is derived from an EMBL/GenBank/DDBJ whole genome shotgun (WGS) entry which is preliminary data.</text>
</comment>
<dbReference type="Gene3D" id="1.25.40.10">
    <property type="entry name" value="Tetratricopeptide repeat domain"/>
    <property type="match status" value="1"/>
</dbReference>
<dbReference type="Pfam" id="PF13191">
    <property type="entry name" value="AAA_16"/>
    <property type="match status" value="1"/>
</dbReference>
<dbReference type="Proteomes" id="UP001595765">
    <property type="component" value="Unassembled WGS sequence"/>
</dbReference>
<evidence type="ECO:0000256" key="2">
    <source>
        <dbReference type="ARBA" id="ARBA00022840"/>
    </source>
</evidence>
<dbReference type="InterPro" id="IPR011990">
    <property type="entry name" value="TPR-like_helical_dom_sf"/>
</dbReference>
<evidence type="ECO:0000313" key="6">
    <source>
        <dbReference type="Proteomes" id="UP001595765"/>
    </source>
</evidence>
<dbReference type="InterPro" id="IPR027417">
    <property type="entry name" value="P-loop_NTPase"/>
</dbReference>
<accession>A0ABV8HI10</accession>
<dbReference type="Gene3D" id="1.10.10.10">
    <property type="entry name" value="Winged helix-like DNA-binding domain superfamily/Winged helix DNA-binding domain"/>
    <property type="match status" value="1"/>
</dbReference>
<dbReference type="SUPFAM" id="SSF46894">
    <property type="entry name" value="C-terminal effector domain of the bipartite response regulators"/>
    <property type="match status" value="1"/>
</dbReference>
<name>A0ABV8HI10_9ACTN</name>
<dbReference type="EMBL" id="JBHSBB010000008">
    <property type="protein sequence ID" value="MFC4031575.1"/>
    <property type="molecule type" value="Genomic_DNA"/>
</dbReference>
<proteinExistence type="predicted"/>
<keyword evidence="1" id="KW-0547">Nucleotide-binding</keyword>
<dbReference type="PANTHER" id="PTHR16305">
    <property type="entry name" value="TESTICULAR SOLUBLE ADENYLYL CYCLASE"/>
    <property type="match status" value="1"/>
</dbReference>
<dbReference type="InterPro" id="IPR016032">
    <property type="entry name" value="Sig_transdc_resp-reg_C-effctor"/>
</dbReference>
<evidence type="ECO:0000313" key="5">
    <source>
        <dbReference type="EMBL" id="MFC4031575.1"/>
    </source>
</evidence>
<gene>
    <name evidence="5" type="ORF">ACFO3J_08785</name>
</gene>
<dbReference type="PRINTS" id="PR00038">
    <property type="entry name" value="HTHLUXR"/>
</dbReference>
<keyword evidence="2" id="KW-0067">ATP-binding</keyword>
<dbReference type="Pfam" id="PF00196">
    <property type="entry name" value="GerE"/>
    <property type="match status" value="1"/>
</dbReference>
<dbReference type="SMART" id="SM00421">
    <property type="entry name" value="HTH_LUXR"/>
    <property type="match status" value="1"/>
</dbReference>
<evidence type="ECO:0000259" key="4">
    <source>
        <dbReference type="PROSITE" id="PS50043"/>
    </source>
</evidence>
<dbReference type="CDD" id="cd06170">
    <property type="entry name" value="LuxR_C_like"/>
    <property type="match status" value="1"/>
</dbReference>
<protein>
    <submittedName>
        <fullName evidence="5">AAA family ATPase</fullName>
    </submittedName>
</protein>
<dbReference type="PROSITE" id="PS50043">
    <property type="entry name" value="HTH_LUXR_2"/>
    <property type="match status" value="1"/>
</dbReference>
<feature type="region of interest" description="Disordered" evidence="3">
    <location>
        <begin position="1"/>
        <end position="21"/>
    </location>
</feature>
<dbReference type="InterPro" id="IPR000792">
    <property type="entry name" value="Tscrpt_reg_LuxR_C"/>
</dbReference>
<reference evidence="6" key="1">
    <citation type="journal article" date="2019" name="Int. J. Syst. Evol. Microbiol.">
        <title>The Global Catalogue of Microorganisms (GCM) 10K type strain sequencing project: providing services to taxonomists for standard genome sequencing and annotation.</title>
        <authorList>
            <consortium name="The Broad Institute Genomics Platform"/>
            <consortium name="The Broad Institute Genome Sequencing Center for Infectious Disease"/>
            <person name="Wu L."/>
            <person name="Ma J."/>
        </authorList>
    </citation>
    <scope>NUCLEOTIDE SEQUENCE [LARGE SCALE GENOMIC DNA]</scope>
    <source>
        <strain evidence="6">CGMCC 4.7237</strain>
    </source>
</reference>